<evidence type="ECO:0000313" key="3">
    <source>
        <dbReference type="EMBL" id="MZP44056.1"/>
    </source>
</evidence>
<feature type="chain" id="PRO_5032849137" description="YcdB/YcdC repeated domain-containing protein" evidence="1">
    <location>
        <begin position="27"/>
        <end position="555"/>
    </location>
</feature>
<dbReference type="InterPro" id="IPR032599">
    <property type="entry name" value="YcdB/YcdC_rep_domain"/>
</dbReference>
<accession>A0A845LME5</accession>
<feature type="signal peptide" evidence="1">
    <location>
        <begin position="1"/>
        <end position="26"/>
    </location>
</feature>
<evidence type="ECO:0000256" key="1">
    <source>
        <dbReference type="SAM" id="SignalP"/>
    </source>
</evidence>
<dbReference type="OrthoDB" id="2379565at2"/>
<dbReference type="EMBL" id="WXEX01000012">
    <property type="protein sequence ID" value="MZP44056.1"/>
    <property type="molecule type" value="Genomic_DNA"/>
</dbReference>
<evidence type="ECO:0000313" key="4">
    <source>
        <dbReference type="Proteomes" id="UP000471031"/>
    </source>
</evidence>
<gene>
    <name evidence="3" type="ORF">GTO89_13540</name>
</gene>
<reference evidence="3 4" key="1">
    <citation type="submission" date="2020-01" db="EMBL/GenBank/DDBJ databases">
        <title>Whole genome sequence of Heliobacterium gestii DSM 11169.</title>
        <authorList>
            <person name="Kyndt J.A."/>
            <person name="Meyer T.E."/>
        </authorList>
    </citation>
    <scope>NUCLEOTIDE SEQUENCE [LARGE SCALE GENOMIC DNA]</scope>
    <source>
        <strain evidence="3 4">DSM 11169</strain>
    </source>
</reference>
<dbReference type="Proteomes" id="UP000471031">
    <property type="component" value="Unassembled WGS sequence"/>
</dbReference>
<evidence type="ECO:0000259" key="2">
    <source>
        <dbReference type="Pfam" id="PF16244"/>
    </source>
</evidence>
<dbReference type="Pfam" id="PF16244">
    <property type="entry name" value="DUF4901"/>
    <property type="match status" value="2"/>
</dbReference>
<sequence>MRITGGLKIVTFLLAANLLISPAAFAMEYVYMPEKNQEATELTDYPLTKEVERSAERALQEIKEFIPEIKALHLSYKGVVSLPPEFRTKQKKTALCYAFSKRSSLSLAQANDAGDEIGIGVIFDARTGSLLSIRVLNPDWKAEKEPSQTMVKERAAAFLSHVMDGWKAHYRMDEQVSTMGDQTGVKQMAVSFVSLYRGVPVQSKGIAITIDGEGHIWGYNSEPLPDVSLFPDRAKAIPLVKAREIYDRAQSMRLVYRLQGGGAPQDVTRPASDKGQLVYFPEHYLMTIDAVTGEPVRMYETEERQYQQVTIENSGNPVLVKNQEDARRLLQSWGVDLSDLVADGQSRYRDEQQMLSFTWSAKKNHQEIASSRRVHLSVFAKTGQVTQFGLQQDRDRDRTKAIPEEQARQKAIEFFKRVSPERGVYQLSGTIQTPRPDWAGTQRLEHQPNGDYQYCFTQLHDGIPIDYYYYRVTVDAVTGNICEYVMPGQKGETLPQAKGIVTAEKAKREFLKQVTLQKRYVWPSYYDKVAPAPMLVYQPIWKDVAIDAFTGEPCK</sequence>
<feature type="domain" description="YcdB/YcdC repeated" evidence="2">
    <location>
        <begin position="114"/>
        <end position="221"/>
    </location>
</feature>
<comment type="caution">
    <text evidence="3">The sequence shown here is derived from an EMBL/GenBank/DDBJ whole genome shotgun (WGS) entry which is preliminary data.</text>
</comment>
<keyword evidence="4" id="KW-1185">Reference proteome</keyword>
<dbReference type="RefSeq" id="WP_161262624.1">
    <property type="nucleotide sequence ID" value="NZ_JAFBDC010000011.1"/>
</dbReference>
<protein>
    <recommendedName>
        <fullName evidence="2">YcdB/YcdC repeated domain-containing protein</fullName>
    </recommendedName>
</protein>
<keyword evidence="1" id="KW-0732">Signal</keyword>
<dbReference type="AlphaFoldDB" id="A0A845LME5"/>
<name>A0A845LME5_HELGE</name>
<feature type="domain" description="YcdB/YcdC repeated" evidence="2">
    <location>
        <begin position="350"/>
        <end position="487"/>
    </location>
</feature>
<organism evidence="3 4">
    <name type="scientific">Heliomicrobium gestii</name>
    <name type="common">Heliobacterium gestii</name>
    <dbReference type="NCBI Taxonomy" id="2699"/>
    <lineage>
        <taxon>Bacteria</taxon>
        <taxon>Bacillati</taxon>
        <taxon>Bacillota</taxon>
        <taxon>Clostridia</taxon>
        <taxon>Eubacteriales</taxon>
        <taxon>Heliobacteriaceae</taxon>
        <taxon>Heliomicrobium</taxon>
    </lineage>
</organism>
<proteinExistence type="predicted"/>